<evidence type="ECO:0000313" key="3">
    <source>
        <dbReference type="Proteomes" id="UP000009168"/>
    </source>
</evidence>
<feature type="region of interest" description="Disordered" evidence="1">
    <location>
        <begin position="377"/>
        <end position="410"/>
    </location>
</feature>
<protein>
    <submittedName>
        <fullName evidence="2">Uncharacterized protein</fullName>
    </submittedName>
</protein>
<dbReference type="AlphaFoldDB" id="Q22WB8"/>
<reference evidence="3" key="1">
    <citation type="journal article" date="2006" name="PLoS Biol.">
        <title>Macronuclear genome sequence of the ciliate Tetrahymena thermophila, a model eukaryote.</title>
        <authorList>
            <person name="Eisen J.A."/>
            <person name="Coyne R.S."/>
            <person name="Wu M."/>
            <person name="Wu D."/>
            <person name="Thiagarajan M."/>
            <person name="Wortman J.R."/>
            <person name="Badger J.H."/>
            <person name="Ren Q."/>
            <person name="Amedeo P."/>
            <person name="Jones K.M."/>
            <person name="Tallon L.J."/>
            <person name="Delcher A.L."/>
            <person name="Salzberg S.L."/>
            <person name="Silva J.C."/>
            <person name="Haas B.J."/>
            <person name="Majoros W.H."/>
            <person name="Farzad M."/>
            <person name="Carlton J.M."/>
            <person name="Smith R.K. Jr."/>
            <person name="Garg J."/>
            <person name="Pearlman R.E."/>
            <person name="Karrer K.M."/>
            <person name="Sun L."/>
            <person name="Manning G."/>
            <person name="Elde N.C."/>
            <person name="Turkewitz A.P."/>
            <person name="Asai D.J."/>
            <person name="Wilkes D.E."/>
            <person name="Wang Y."/>
            <person name="Cai H."/>
            <person name="Collins K."/>
            <person name="Stewart B.A."/>
            <person name="Lee S.R."/>
            <person name="Wilamowska K."/>
            <person name="Weinberg Z."/>
            <person name="Ruzzo W.L."/>
            <person name="Wloga D."/>
            <person name="Gaertig J."/>
            <person name="Frankel J."/>
            <person name="Tsao C.-C."/>
            <person name="Gorovsky M.A."/>
            <person name="Keeling P.J."/>
            <person name="Waller R.F."/>
            <person name="Patron N.J."/>
            <person name="Cherry J.M."/>
            <person name="Stover N.A."/>
            <person name="Krieger C.J."/>
            <person name="del Toro C."/>
            <person name="Ryder H.F."/>
            <person name="Williamson S.C."/>
            <person name="Barbeau R.A."/>
            <person name="Hamilton E.P."/>
            <person name="Orias E."/>
        </authorList>
    </citation>
    <scope>NUCLEOTIDE SEQUENCE [LARGE SCALE GENOMIC DNA]</scope>
    <source>
        <strain evidence="3">SB210</strain>
    </source>
</reference>
<dbReference type="InParanoid" id="Q22WB8"/>
<dbReference type="GeneID" id="7835218"/>
<evidence type="ECO:0000256" key="1">
    <source>
        <dbReference type="SAM" id="MobiDB-lite"/>
    </source>
</evidence>
<name>Q22WB8_TETTS</name>
<dbReference type="KEGG" id="tet:TTHERM_00158160"/>
<sequence>MDVEGYQNKFKTQGYSIGQKKAIILNESVSYDKDNNKNKQQIKNCCFKRIRKNAKYEGIKIIQTIGKRYLLTSNEVRCKFRYISLKKFQLKTKSIDDYVSSFFETTFEKTFLKNFKTLNFSKHDQRESHEIAQTFKSNTSAFSKKQTDQDRITQCIKFEQQESQKKPSSLGQYQESNIHQMVQQQIVDLNYQSSISCEIEEQSYLSNTKTNLRSQASNLNNSDDGYFGKRKNSEETQYELVIQTMFNYLDQIKQNFKYQFSFTDNHINQDQAKANSLYNNKLGIIDEQILNPQMYLNKGFESFMPPIQLKQDKQNKFKDHIIKIFNSFILRGRERRQSSSTSQSNTQAREDLTALESEKIKQIQLLKEKIRKNIDSCASDNDEDQDDEDSEQYINEKESCQVNNSDDKINQLSTNKRMRFQINFEKSYNQDQVNLDELHCNKQSAAGYQINKSYLSTAISNTVVPKNITDNESNFQFQNTENSQANEEQKNESQQKLLEKIRKNSISSPQQNMSSQQSKYHNLKNSFMHLIIQIFTKEVLSCFELPISYLNYSSEVLERMKNYSFKYRPVKGRYQYYSNIHYSTLFLKLNKNTLTEIQQCAHYIQYHKVFFNEDLSNCQKESDFEVIKCNFYKIFIGQIVLFTLQNAEDILLNEIDIKNNQNYLDSSRFNYISKVKKGIQKLQRAKHAIRF</sequence>
<organism evidence="2 3">
    <name type="scientific">Tetrahymena thermophila (strain SB210)</name>
    <dbReference type="NCBI Taxonomy" id="312017"/>
    <lineage>
        <taxon>Eukaryota</taxon>
        <taxon>Sar</taxon>
        <taxon>Alveolata</taxon>
        <taxon>Ciliophora</taxon>
        <taxon>Intramacronucleata</taxon>
        <taxon>Oligohymenophorea</taxon>
        <taxon>Hymenostomatida</taxon>
        <taxon>Tetrahymenina</taxon>
        <taxon>Tetrahymenidae</taxon>
        <taxon>Tetrahymena</taxon>
    </lineage>
</organism>
<keyword evidence="3" id="KW-1185">Reference proteome</keyword>
<evidence type="ECO:0000313" key="2">
    <source>
        <dbReference type="EMBL" id="EAR89499.2"/>
    </source>
</evidence>
<dbReference type="RefSeq" id="XP_001009744.2">
    <property type="nucleotide sequence ID" value="XM_001009744.2"/>
</dbReference>
<accession>Q22WB8</accession>
<gene>
    <name evidence="2" type="ORF">TTHERM_00158160</name>
</gene>
<dbReference type="Proteomes" id="UP000009168">
    <property type="component" value="Unassembled WGS sequence"/>
</dbReference>
<feature type="compositionally biased region" description="Acidic residues" evidence="1">
    <location>
        <begin position="380"/>
        <end position="391"/>
    </location>
</feature>
<dbReference type="EMBL" id="GG662820">
    <property type="protein sequence ID" value="EAR89499.2"/>
    <property type="molecule type" value="Genomic_DNA"/>
</dbReference>
<proteinExistence type="predicted"/>
<feature type="compositionally biased region" description="Basic and acidic residues" evidence="1">
    <location>
        <begin position="394"/>
        <end position="409"/>
    </location>
</feature>
<dbReference type="HOGENOM" id="CLU_388589_0_0_1"/>